<accession>A0ABR3CS58</accession>
<protein>
    <recommendedName>
        <fullName evidence="3">Peptide-n4-(N-acetyl-beta-glucosaminyl)asparagine amidase a</fullName>
    </recommendedName>
</protein>
<dbReference type="GeneID" id="92006517"/>
<evidence type="ECO:0008006" key="3">
    <source>
        <dbReference type="Google" id="ProtNLM"/>
    </source>
</evidence>
<dbReference type="Proteomes" id="UP001430584">
    <property type="component" value="Unassembled WGS sequence"/>
</dbReference>
<proteinExistence type="predicted"/>
<sequence>MSAQASAPFSGSQGLKHRRLHTCSATSATVTVVAAVTVLDCVRVCPGLPHAPSRPVLVASARPRHSMGNGEIANGQATMTLQKALDIAREAESGVDPNTAAFLQRELDGVWSKLRAQPDSYIFTRDEYSLFNYYHQQQTGNELATKAIQRFWNHYRLADPASRG</sequence>
<comment type="caution">
    <text evidence="1">The sequence shown here is derived from an EMBL/GenBank/DDBJ whole genome shotgun (WGS) entry which is preliminary data.</text>
</comment>
<keyword evidence="2" id="KW-1185">Reference proteome</keyword>
<evidence type="ECO:0000313" key="2">
    <source>
        <dbReference type="Proteomes" id="UP001430584"/>
    </source>
</evidence>
<evidence type="ECO:0000313" key="1">
    <source>
        <dbReference type="EMBL" id="KAL0263452.1"/>
    </source>
</evidence>
<organism evidence="1 2">
    <name type="scientific">Diplodia seriata</name>
    <dbReference type="NCBI Taxonomy" id="420778"/>
    <lineage>
        <taxon>Eukaryota</taxon>
        <taxon>Fungi</taxon>
        <taxon>Dikarya</taxon>
        <taxon>Ascomycota</taxon>
        <taxon>Pezizomycotina</taxon>
        <taxon>Dothideomycetes</taxon>
        <taxon>Dothideomycetes incertae sedis</taxon>
        <taxon>Botryosphaeriales</taxon>
        <taxon>Botryosphaeriaceae</taxon>
        <taxon>Diplodia</taxon>
    </lineage>
</organism>
<dbReference type="EMBL" id="JAJVCZ030000002">
    <property type="protein sequence ID" value="KAL0263452.1"/>
    <property type="molecule type" value="Genomic_DNA"/>
</dbReference>
<dbReference type="RefSeq" id="XP_066636481.1">
    <property type="nucleotide sequence ID" value="XM_066773914.1"/>
</dbReference>
<gene>
    <name evidence="1" type="ORF">SLS55_002432</name>
</gene>
<name>A0ABR3CS58_9PEZI</name>
<reference evidence="1 2" key="1">
    <citation type="submission" date="2024-02" db="EMBL/GenBank/DDBJ databases">
        <title>De novo assembly and annotation of 12 fungi associated with fruit tree decline syndrome in Ontario, Canada.</title>
        <authorList>
            <person name="Sulman M."/>
            <person name="Ellouze W."/>
            <person name="Ilyukhin E."/>
        </authorList>
    </citation>
    <scope>NUCLEOTIDE SEQUENCE [LARGE SCALE GENOMIC DNA]</scope>
    <source>
        <strain evidence="1 2">FDS-637</strain>
    </source>
</reference>